<gene>
    <name evidence="2" type="ORF">SAMN04488003_101250</name>
</gene>
<feature type="transmembrane region" description="Helical" evidence="1">
    <location>
        <begin position="35"/>
        <end position="57"/>
    </location>
</feature>
<dbReference type="RefSeq" id="WP_089897845.1">
    <property type="nucleotide sequence ID" value="NZ_FOCI01000001.1"/>
</dbReference>
<evidence type="ECO:0000313" key="3">
    <source>
        <dbReference type="Proteomes" id="UP000199585"/>
    </source>
</evidence>
<keyword evidence="1" id="KW-0812">Transmembrane</keyword>
<dbReference type="OrthoDB" id="7652025at2"/>
<accession>A0A1H7YPC2</accession>
<dbReference type="EMBL" id="FOCI01000001">
    <property type="protein sequence ID" value="SEM47815.1"/>
    <property type="molecule type" value="Genomic_DNA"/>
</dbReference>
<evidence type="ECO:0000256" key="1">
    <source>
        <dbReference type="SAM" id="Phobius"/>
    </source>
</evidence>
<keyword evidence="3" id="KW-1185">Reference proteome</keyword>
<feature type="transmembrane region" description="Helical" evidence="1">
    <location>
        <begin position="69"/>
        <end position="88"/>
    </location>
</feature>
<name>A0A1H7YPC2_9RHOB</name>
<keyword evidence="1" id="KW-0472">Membrane</keyword>
<protein>
    <submittedName>
        <fullName evidence="2">Uncharacterized protein</fullName>
    </submittedName>
</protein>
<dbReference type="AlphaFoldDB" id="A0A1H7YPC2"/>
<dbReference type="Proteomes" id="UP000199585">
    <property type="component" value="Unassembled WGS sequence"/>
</dbReference>
<sequence>MAPETTVVLIVIAFVVFAYVFAYPILRVRTASRLAAYDAVLTLAQIGVVGALFWGSGVRFDALLFETNWFWFALILSLLIEGPVAYWYKRRHNISLSVDLPLKQRKD</sequence>
<proteinExistence type="predicted"/>
<organism evidence="2 3">
    <name type="scientific">Loktanella fryxellensis</name>
    <dbReference type="NCBI Taxonomy" id="245187"/>
    <lineage>
        <taxon>Bacteria</taxon>
        <taxon>Pseudomonadati</taxon>
        <taxon>Pseudomonadota</taxon>
        <taxon>Alphaproteobacteria</taxon>
        <taxon>Rhodobacterales</taxon>
        <taxon>Roseobacteraceae</taxon>
        <taxon>Loktanella</taxon>
    </lineage>
</organism>
<keyword evidence="1" id="KW-1133">Transmembrane helix</keyword>
<reference evidence="2 3" key="1">
    <citation type="submission" date="2016-10" db="EMBL/GenBank/DDBJ databases">
        <authorList>
            <person name="de Groot N.N."/>
        </authorList>
    </citation>
    <scope>NUCLEOTIDE SEQUENCE [LARGE SCALE GENOMIC DNA]</scope>
    <source>
        <strain evidence="2 3">DSM 16213</strain>
    </source>
</reference>
<feature type="transmembrane region" description="Helical" evidence="1">
    <location>
        <begin position="6"/>
        <end position="26"/>
    </location>
</feature>
<evidence type="ECO:0000313" key="2">
    <source>
        <dbReference type="EMBL" id="SEM47815.1"/>
    </source>
</evidence>